<dbReference type="OrthoDB" id="118775at2"/>
<proteinExistence type="predicted"/>
<evidence type="ECO:0000256" key="1">
    <source>
        <dbReference type="SAM" id="MobiDB-lite"/>
    </source>
</evidence>
<accession>A0A2U8WAQ5</accession>
<feature type="region of interest" description="Disordered" evidence="1">
    <location>
        <begin position="56"/>
        <end position="103"/>
    </location>
</feature>
<evidence type="ECO:0000313" key="3">
    <source>
        <dbReference type="Proteomes" id="UP000245926"/>
    </source>
</evidence>
<protein>
    <submittedName>
        <fullName evidence="2">Uncharacterized protein</fullName>
    </submittedName>
</protein>
<dbReference type="Proteomes" id="UP000245926">
    <property type="component" value="Chromosome"/>
</dbReference>
<sequence length="103" mass="10765">MEDGRPARNRLGPVLSDGFGEDLLDMHGRMIATVRDMAGPEMPGSWASIPGPAGLVAEPGLDNPAPLSRPAGNADGFAVPPCLERPGRRARQSSHSRAQGGRV</sequence>
<dbReference type="AlphaFoldDB" id="A0A2U8WAQ5"/>
<name>A0A2U8WAQ5_9HYPH</name>
<evidence type="ECO:0000313" key="2">
    <source>
        <dbReference type="EMBL" id="AWN42520.1"/>
    </source>
</evidence>
<organism evidence="2 3">
    <name type="scientific">Methylobacterium durans</name>
    <dbReference type="NCBI Taxonomy" id="2202825"/>
    <lineage>
        <taxon>Bacteria</taxon>
        <taxon>Pseudomonadati</taxon>
        <taxon>Pseudomonadota</taxon>
        <taxon>Alphaproteobacteria</taxon>
        <taxon>Hyphomicrobiales</taxon>
        <taxon>Methylobacteriaceae</taxon>
        <taxon>Methylobacterium</taxon>
    </lineage>
</organism>
<dbReference type="KEGG" id="mets:DK389_20965"/>
<keyword evidence="3" id="KW-1185">Reference proteome</keyword>
<reference evidence="3" key="1">
    <citation type="submission" date="2018-05" db="EMBL/GenBank/DDBJ databases">
        <title>Complete Genome Sequence of Methylobacterium sp. 17SD2-17.</title>
        <authorList>
            <person name="Srinivasan S."/>
        </authorList>
    </citation>
    <scope>NUCLEOTIDE SEQUENCE [LARGE SCALE GENOMIC DNA]</scope>
    <source>
        <strain evidence="3">17SD2-17</strain>
    </source>
</reference>
<dbReference type="EMBL" id="CP029550">
    <property type="protein sequence ID" value="AWN42520.1"/>
    <property type="molecule type" value="Genomic_DNA"/>
</dbReference>
<gene>
    <name evidence="2" type="ORF">DK389_20965</name>
</gene>